<dbReference type="Proteomes" id="UP000011083">
    <property type="component" value="Unassembled WGS sequence"/>
</dbReference>
<name>L8HKW6_ACACF</name>
<dbReference type="GO" id="GO:0004843">
    <property type="term" value="F:cysteine-type deubiquitinase activity"/>
    <property type="evidence" value="ECO:0007669"/>
    <property type="project" value="InterPro"/>
</dbReference>
<dbReference type="PROSITE" id="PS50235">
    <property type="entry name" value="USP_3"/>
    <property type="match status" value="1"/>
</dbReference>
<feature type="compositionally biased region" description="Low complexity" evidence="3">
    <location>
        <begin position="16"/>
        <end position="32"/>
    </location>
</feature>
<dbReference type="KEGG" id="acan:ACA1_110330"/>
<dbReference type="OMA" id="HTHICDP"/>
<evidence type="ECO:0000256" key="2">
    <source>
        <dbReference type="ARBA" id="ARBA00022801"/>
    </source>
</evidence>
<keyword evidence="1" id="KW-0833">Ubl conjugation pathway</keyword>
<feature type="compositionally biased region" description="Pro residues" evidence="3">
    <location>
        <begin position="55"/>
        <end position="65"/>
    </location>
</feature>
<dbReference type="PANTHER" id="PTHR22975">
    <property type="entry name" value="UBIQUITIN SPECIFIC PROTEINASE"/>
    <property type="match status" value="1"/>
</dbReference>
<dbReference type="InterPro" id="IPR038765">
    <property type="entry name" value="Papain-like_cys_pep_sf"/>
</dbReference>
<gene>
    <name evidence="5" type="ORF">ACA1_110330</name>
</gene>
<evidence type="ECO:0000256" key="1">
    <source>
        <dbReference type="ARBA" id="ARBA00022786"/>
    </source>
</evidence>
<dbReference type="EMBL" id="KB007806">
    <property type="protein sequence ID" value="ELR25021.1"/>
    <property type="molecule type" value="Genomic_DNA"/>
</dbReference>
<dbReference type="GO" id="GO:0016579">
    <property type="term" value="P:protein deubiquitination"/>
    <property type="evidence" value="ECO:0007669"/>
    <property type="project" value="InterPro"/>
</dbReference>
<evidence type="ECO:0000313" key="5">
    <source>
        <dbReference type="EMBL" id="ELR25021.1"/>
    </source>
</evidence>
<dbReference type="OrthoDB" id="205782at2759"/>
<dbReference type="InterPro" id="IPR052398">
    <property type="entry name" value="Ubiquitin_hydrolase_53/54"/>
</dbReference>
<keyword evidence="2 5" id="KW-0378">Hydrolase</keyword>
<dbReference type="Pfam" id="PF00443">
    <property type="entry name" value="UCH"/>
    <property type="match status" value="1"/>
</dbReference>
<dbReference type="Gene3D" id="3.90.70.10">
    <property type="entry name" value="Cysteine proteinases"/>
    <property type="match status" value="1"/>
</dbReference>
<dbReference type="PANTHER" id="PTHR22975:SF9">
    <property type="entry name" value="ECHINUS SPLICE FORM 3"/>
    <property type="match status" value="1"/>
</dbReference>
<dbReference type="InterPro" id="IPR028889">
    <property type="entry name" value="USP"/>
</dbReference>
<organism evidence="5 6">
    <name type="scientific">Acanthamoeba castellanii (strain ATCC 30010 / Neff)</name>
    <dbReference type="NCBI Taxonomy" id="1257118"/>
    <lineage>
        <taxon>Eukaryota</taxon>
        <taxon>Amoebozoa</taxon>
        <taxon>Discosea</taxon>
        <taxon>Longamoebia</taxon>
        <taxon>Centramoebida</taxon>
        <taxon>Acanthamoebidae</taxon>
        <taxon>Acanthamoeba</taxon>
    </lineage>
</organism>
<dbReference type="GeneID" id="14926059"/>
<dbReference type="VEuPathDB" id="AmoebaDB:ACA1_110330"/>
<evidence type="ECO:0000259" key="4">
    <source>
        <dbReference type="PROSITE" id="PS50235"/>
    </source>
</evidence>
<proteinExistence type="predicted"/>
<dbReference type="InterPro" id="IPR001394">
    <property type="entry name" value="Peptidase_C19_UCH"/>
</dbReference>
<protein>
    <submittedName>
        <fullName evidence="5">Ubiquitin carboxyl-terminal hydrolase</fullName>
    </submittedName>
</protein>
<dbReference type="AlphaFoldDB" id="L8HKW6"/>
<evidence type="ECO:0000313" key="6">
    <source>
        <dbReference type="Proteomes" id="UP000011083"/>
    </source>
</evidence>
<feature type="compositionally biased region" description="Polar residues" evidence="3">
    <location>
        <begin position="36"/>
        <end position="51"/>
    </location>
</feature>
<dbReference type="SUPFAM" id="SSF54001">
    <property type="entry name" value="Cysteine proteinases"/>
    <property type="match status" value="1"/>
</dbReference>
<dbReference type="RefSeq" id="XP_004357176.1">
    <property type="nucleotide sequence ID" value="XM_004357120.1"/>
</dbReference>
<evidence type="ECO:0000256" key="3">
    <source>
        <dbReference type="SAM" id="MobiDB-lite"/>
    </source>
</evidence>
<keyword evidence="6" id="KW-1185">Reference proteome</keyword>
<accession>L8HKW6</accession>
<feature type="region of interest" description="Disordered" evidence="3">
    <location>
        <begin position="103"/>
        <end position="138"/>
    </location>
</feature>
<reference evidence="5 6" key="1">
    <citation type="journal article" date="2013" name="Genome Biol.">
        <title>Genome of Acanthamoeba castellanii highlights extensive lateral gene transfer and early evolution of tyrosine kinase signaling.</title>
        <authorList>
            <person name="Clarke M."/>
            <person name="Lohan A.J."/>
            <person name="Liu B."/>
            <person name="Lagkouvardos I."/>
            <person name="Roy S."/>
            <person name="Zafar N."/>
            <person name="Bertelli C."/>
            <person name="Schilde C."/>
            <person name="Kianianmomeni A."/>
            <person name="Burglin T.R."/>
            <person name="Frech C."/>
            <person name="Turcotte B."/>
            <person name="Kopec K.O."/>
            <person name="Synnott J.M."/>
            <person name="Choo C."/>
            <person name="Paponov I."/>
            <person name="Finkler A."/>
            <person name="Soon Heng Tan C."/>
            <person name="Hutchins A.P."/>
            <person name="Weinmeier T."/>
            <person name="Rattei T."/>
            <person name="Chu J.S."/>
            <person name="Gimenez G."/>
            <person name="Irimia M."/>
            <person name="Rigden D.J."/>
            <person name="Fitzpatrick D.A."/>
            <person name="Lorenzo-Morales J."/>
            <person name="Bateman A."/>
            <person name="Chiu C.H."/>
            <person name="Tang P."/>
            <person name="Hegemann P."/>
            <person name="Fromm H."/>
            <person name="Raoult D."/>
            <person name="Greub G."/>
            <person name="Miranda-Saavedra D."/>
            <person name="Chen N."/>
            <person name="Nash P."/>
            <person name="Ginger M.L."/>
            <person name="Horn M."/>
            <person name="Schaap P."/>
            <person name="Caler L."/>
            <person name="Loftus B."/>
        </authorList>
    </citation>
    <scope>NUCLEOTIDE SEQUENCE [LARGE SCALE GENOMIC DNA]</scope>
    <source>
        <strain evidence="5 6">Neff</strain>
    </source>
</reference>
<sequence>MMRGVNLFGRTKKSSKGAATTTPGRVTAATTPEQRGGQTAVSHGHGRSSSTQQPQAPPGYAPPQRPPKRVESPPALPLPLTPEPRLLRLFPEYEAYDDAVDRQYHHHHHQHNRREEHPQHQHQQKQQPGGHHQSQSASAAPLLPIKQEVKQLPDGEKGLENNQGQYNCFINVVIQALWHLTAFRERFVRGGSGGHDHCCPGPDTCVHCALQAIFVEYQFSEQAIIPPTALRQSLAVLYKDESRFQMNQIDDAAEALEAILDRLHHTERAQKDKNADPAALEKKACPCLVHNAFGVRTMDLLRCDTCSATTEPKATSLFVAYAYTYALREARAKAGNETGKGSSSSYSFCQFFQRAAQEDRRWCPNAARCNKMCVVEHHLLYLPKVFSVGLVWPSVEGAPVDEIAEVMDMITMQIDLSNIFITNTVIGRYLQQEKKSHLHASGTSGSLHDSLLGSGVFDSIALDTVPGGDGEKSTRATANANVSGKKQRGKRVKCIYELRGMICYYGQHYNCYFNSPATGQWYVFDDVMVNAVGSTWAAVKGF</sequence>
<feature type="compositionally biased region" description="Low complexity" evidence="3">
    <location>
        <begin position="124"/>
        <end position="136"/>
    </location>
</feature>
<dbReference type="CDD" id="cd02257">
    <property type="entry name" value="Peptidase_C19"/>
    <property type="match status" value="1"/>
</dbReference>
<feature type="region of interest" description="Disordered" evidence="3">
    <location>
        <begin position="1"/>
        <end position="82"/>
    </location>
</feature>
<feature type="domain" description="USP" evidence="4">
    <location>
        <begin position="157"/>
        <end position="542"/>
    </location>
</feature>